<protein>
    <submittedName>
        <fullName evidence="1">Uncharacterized protein</fullName>
    </submittedName>
</protein>
<accession>A0A0E9RE48</accession>
<proteinExistence type="predicted"/>
<dbReference type="AlphaFoldDB" id="A0A0E9RE48"/>
<organism evidence="1">
    <name type="scientific">Anguilla anguilla</name>
    <name type="common">European freshwater eel</name>
    <name type="synonym">Muraena anguilla</name>
    <dbReference type="NCBI Taxonomy" id="7936"/>
    <lineage>
        <taxon>Eukaryota</taxon>
        <taxon>Metazoa</taxon>
        <taxon>Chordata</taxon>
        <taxon>Craniata</taxon>
        <taxon>Vertebrata</taxon>
        <taxon>Euteleostomi</taxon>
        <taxon>Actinopterygii</taxon>
        <taxon>Neopterygii</taxon>
        <taxon>Teleostei</taxon>
        <taxon>Anguilliformes</taxon>
        <taxon>Anguillidae</taxon>
        <taxon>Anguilla</taxon>
    </lineage>
</organism>
<evidence type="ECO:0000313" key="1">
    <source>
        <dbReference type="EMBL" id="JAH27354.1"/>
    </source>
</evidence>
<sequence>MHPPRLHIPPLLCSTIDISHQILSSCVPFCSPCFLATGGSGW</sequence>
<reference evidence="1" key="2">
    <citation type="journal article" date="2015" name="Fish Shellfish Immunol.">
        <title>Early steps in the European eel (Anguilla anguilla)-Vibrio vulnificus interaction in the gills: Role of the RtxA13 toxin.</title>
        <authorList>
            <person name="Callol A."/>
            <person name="Pajuelo D."/>
            <person name="Ebbesson L."/>
            <person name="Teles M."/>
            <person name="MacKenzie S."/>
            <person name="Amaro C."/>
        </authorList>
    </citation>
    <scope>NUCLEOTIDE SEQUENCE</scope>
</reference>
<dbReference type="EMBL" id="GBXM01081223">
    <property type="protein sequence ID" value="JAH27354.1"/>
    <property type="molecule type" value="Transcribed_RNA"/>
</dbReference>
<reference evidence="1" key="1">
    <citation type="submission" date="2014-11" db="EMBL/GenBank/DDBJ databases">
        <authorList>
            <person name="Amaro Gonzalez C."/>
        </authorList>
    </citation>
    <scope>NUCLEOTIDE SEQUENCE</scope>
</reference>
<name>A0A0E9RE48_ANGAN</name>